<evidence type="ECO:0000256" key="2">
    <source>
        <dbReference type="ARBA" id="ARBA00009920"/>
    </source>
</evidence>
<evidence type="ECO:0000256" key="5">
    <source>
        <dbReference type="ARBA" id="ARBA00023181"/>
    </source>
</evidence>
<protein>
    <submittedName>
        <fullName evidence="7">Uncharacterized protein</fullName>
    </submittedName>
</protein>
<evidence type="ECO:0000256" key="3">
    <source>
        <dbReference type="ARBA" id="ARBA00022531"/>
    </source>
</evidence>
<dbReference type="RefSeq" id="WP_159805938.1">
    <property type="nucleotide sequence ID" value="NZ_BLJE01000002.1"/>
</dbReference>
<sequence>MSDQTSNGGFDTAPRRTPRTEFYVYFAIIFAAALPLAFLAWGLAFLKNGSLANKGPIARAWSQARIITPMIFSA</sequence>
<dbReference type="PIRSF" id="PIRSF005825">
    <property type="entry name" value="PufQ"/>
    <property type="match status" value="1"/>
</dbReference>
<keyword evidence="8" id="KW-1185">Reference proteome</keyword>
<evidence type="ECO:0000313" key="7">
    <source>
        <dbReference type="EMBL" id="GFE64617.1"/>
    </source>
</evidence>
<dbReference type="EMBL" id="BLJE01000002">
    <property type="protein sequence ID" value="GFE64617.1"/>
    <property type="molecule type" value="Genomic_DNA"/>
</dbReference>
<keyword evidence="4" id="KW-0149">Chlorophyll biosynthesis</keyword>
<comment type="function">
    <text evidence="1">Required for bacteriochlorophyll biosynthesis. Directly involved in the assembly of both the B875 and B800-850 pigment-protein complexes.</text>
</comment>
<keyword evidence="6" id="KW-0812">Transmembrane</keyword>
<dbReference type="Proteomes" id="UP000436822">
    <property type="component" value="Unassembled WGS sequence"/>
</dbReference>
<gene>
    <name evidence="7" type="ORF">KIN_16910</name>
</gene>
<keyword evidence="5" id="KW-0077">Bacteriochlorophyll biosynthesis</keyword>
<dbReference type="Pfam" id="PF05398">
    <property type="entry name" value="PufQ"/>
    <property type="match status" value="1"/>
</dbReference>
<name>A0A6N6JF86_9RHOB</name>
<dbReference type="InterPro" id="IPR008800">
    <property type="entry name" value="PufQ_cyt-su"/>
</dbReference>
<keyword evidence="6" id="KW-1133">Transmembrane helix</keyword>
<feature type="transmembrane region" description="Helical" evidence="6">
    <location>
        <begin position="22"/>
        <end position="46"/>
    </location>
</feature>
<accession>A0A6N6JF86</accession>
<evidence type="ECO:0000313" key="8">
    <source>
        <dbReference type="Proteomes" id="UP000436822"/>
    </source>
</evidence>
<keyword evidence="3" id="KW-0602">Photosynthesis</keyword>
<comment type="similarity">
    <text evidence="2">Belongs to the PufQ family.</text>
</comment>
<evidence type="ECO:0000256" key="4">
    <source>
        <dbReference type="ARBA" id="ARBA00023171"/>
    </source>
</evidence>
<organism evidence="7 8">
    <name type="scientific">Litoreibacter roseus</name>
    <dbReference type="NCBI Taxonomy" id="2601869"/>
    <lineage>
        <taxon>Bacteria</taxon>
        <taxon>Pseudomonadati</taxon>
        <taxon>Pseudomonadota</taxon>
        <taxon>Alphaproteobacteria</taxon>
        <taxon>Rhodobacterales</taxon>
        <taxon>Roseobacteraceae</taxon>
        <taxon>Litoreibacter</taxon>
    </lineage>
</organism>
<reference evidence="7 8" key="1">
    <citation type="submission" date="2019-12" db="EMBL/GenBank/DDBJ databases">
        <title>Litoreibacter badius sp. nov., a novel bacteriochlorophyll a-containing bacterium in the genus Litoreibacter.</title>
        <authorList>
            <person name="Kanamuro M."/>
            <person name="Takabe Y."/>
            <person name="Mori K."/>
            <person name="Takaichi S."/>
            <person name="Hanada S."/>
        </authorList>
    </citation>
    <scope>NUCLEOTIDE SEQUENCE [LARGE SCALE GENOMIC DNA]</scope>
    <source>
        <strain evidence="7 8">K6</strain>
    </source>
</reference>
<dbReference type="GO" id="GO:0015979">
    <property type="term" value="P:photosynthesis"/>
    <property type="evidence" value="ECO:0007669"/>
    <property type="project" value="UniProtKB-KW"/>
</dbReference>
<evidence type="ECO:0000256" key="6">
    <source>
        <dbReference type="SAM" id="Phobius"/>
    </source>
</evidence>
<proteinExistence type="inferred from homology"/>
<evidence type="ECO:0000256" key="1">
    <source>
        <dbReference type="ARBA" id="ARBA00003128"/>
    </source>
</evidence>
<dbReference type="AlphaFoldDB" id="A0A6N6JF86"/>
<keyword evidence="6" id="KW-0472">Membrane</keyword>
<comment type="caution">
    <text evidence="7">The sequence shown here is derived from an EMBL/GenBank/DDBJ whole genome shotgun (WGS) entry which is preliminary data.</text>
</comment>
<dbReference type="GO" id="GO:0030494">
    <property type="term" value="P:bacteriochlorophyll biosynthetic process"/>
    <property type="evidence" value="ECO:0007669"/>
    <property type="project" value="UniProtKB-KW"/>
</dbReference>